<keyword evidence="2" id="KW-1185">Reference proteome</keyword>
<gene>
    <name evidence="1" type="ORF">OGATHE_000547</name>
</gene>
<reference evidence="1" key="1">
    <citation type="journal article" date="2021" name="Open Biol.">
        <title>Shared evolutionary footprints suggest mitochondrial oxidative damage underlies multiple complex I losses in fungi.</title>
        <authorList>
            <person name="Schikora-Tamarit M.A."/>
            <person name="Marcet-Houben M."/>
            <person name="Nosek J."/>
            <person name="Gabaldon T."/>
        </authorList>
    </citation>
    <scope>NUCLEOTIDE SEQUENCE</scope>
    <source>
        <strain evidence="1">NCAIM Y.01608</strain>
    </source>
</reference>
<proteinExistence type="predicted"/>
<accession>A0A9P8PT19</accession>
<reference evidence="1" key="2">
    <citation type="submission" date="2021-01" db="EMBL/GenBank/DDBJ databases">
        <authorList>
            <person name="Schikora-Tamarit M.A."/>
        </authorList>
    </citation>
    <scope>NUCLEOTIDE SEQUENCE</scope>
    <source>
        <strain evidence="1">NCAIM Y.01608</strain>
    </source>
</reference>
<organism evidence="1 2">
    <name type="scientific">Ogataea polymorpha</name>
    <dbReference type="NCBI Taxonomy" id="460523"/>
    <lineage>
        <taxon>Eukaryota</taxon>
        <taxon>Fungi</taxon>
        <taxon>Dikarya</taxon>
        <taxon>Ascomycota</taxon>
        <taxon>Saccharomycotina</taxon>
        <taxon>Pichiomycetes</taxon>
        <taxon>Pichiales</taxon>
        <taxon>Pichiaceae</taxon>
        <taxon>Ogataea</taxon>
    </lineage>
</organism>
<evidence type="ECO:0000313" key="2">
    <source>
        <dbReference type="Proteomes" id="UP000788993"/>
    </source>
</evidence>
<comment type="caution">
    <text evidence="1">The sequence shown here is derived from an EMBL/GenBank/DDBJ whole genome shotgun (WGS) entry which is preliminary data.</text>
</comment>
<dbReference type="Proteomes" id="UP000788993">
    <property type="component" value="Unassembled WGS sequence"/>
</dbReference>
<protein>
    <submittedName>
        <fullName evidence="1">Uncharacterized protein</fullName>
    </submittedName>
</protein>
<evidence type="ECO:0000313" key="1">
    <source>
        <dbReference type="EMBL" id="KAH3677893.1"/>
    </source>
</evidence>
<sequence length="164" mass="17803">MFPGTSVTPNASWTYRSTYDAPFLATSSKHKILSSARYMLDSSVPAGFSVLVFISSPWKYAFKGSPCNASYLYALNAPGRTVTNPNADSIGLSRMLDILYSKFCAAVSGFSTTHLRSEEIRKTQRPNFCISEPSSFGLIFFPSMALISPQAPPTCGSLKACQSL</sequence>
<dbReference type="EMBL" id="JAEUBD010000095">
    <property type="protein sequence ID" value="KAH3677893.1"/>
    <property type="molecule type" value="Genomic_DNA"/>
</dbReference>
<dbReference type="AlphaFoldDB" id="A0A9P8PT19"/>
<name>A0A9P8PT19_9ASCO</name>